<protein>
    <submittedName>
        <fullName evidence="4">Nucleotide phosphoribosyltransferase</fullName>
    </submittedName>
</protein>
<keyword evidence="5" id="KW-1185">Reference proteome</keyword>
<evidence type="ECO:0000313" key="4">
    <source>
        <dbReference type="EMBL" id="GLR27733.1"/>
    </source>
</evidence>
<evidence type="ECO:0000259" key="3">
    <source>
        <dbReference type="Pfam" id="PF00156"/>
    </source>
</evidence>
<evidence type="ECO:0000313" key="5">
    <source>
        <dbReference type="Proteomes" id="UP001156664"/>
    </source>
</evidence>
<gene>
    <name evidence="4" type="ORF">GCM10007875_28250</name>
</gene>
<reference evidence="5" key="1">
    <citation type="journal article" date="2019" name="Int. J. Syst. Evol. Microbiol.">
        <title>The Global Catalogue of Microorganisms (GCM) 10K type strain sequencing project: providing services to taxonomists for standard genome sequencing and annotation.</title>
        <authorList>
            <consortium name="The Broad Institute Genomics Platform"/>
            <consortium name="The Broad Institute Genome Sequencing Center for Infectious Disease"/>
            <person name="Wu L."/>
            <person name="Ma J."/>
        </authorList>
    </citation>
    <scope>NUCLEOTIDE SEQUENCE [LARGE SCALE GENOMIC DNA]</scope>
    <source>
        <strain evidence="5">NBRC 105857</strain>
    </source>
</reference>
<evidence type="ECO:0000256" key="1">
    <source>
        <dbReference type="ARBA" id="ARBA00022676"/>
    </source>
</evidence>
<dbReference type="InterPro" id="IPR000836">
    <property type="entry name" value="PRTase_dom"/>
</dbReference>
<comment type="caution">
    <text evidence="4">The sequence shown here is derived from an EMBL/GenBank/DDBJ whole genome shotgun (WGS) entry which is preliminary data.</text>
</comment>
<dbReference type="Proteomes" id="UP001156664">
    <property type="component" value="Unassembled WGS sequence"/>
</dbReference>
<keyword evidence="1 4" id="KW-0328">Glycosyltransferase</keyword>
<dbReference type="EMBL" id="BSOJ01000038">
    <property type="protein sequence ID" value="GLR27733.1"/>
    <property type="molecule type" value="Genomic_DNA"/>
</dbReference>
<dbReference type="PANTHER" id="PTHR43363">
    <property type="entry name" value="HYPOXANTHINE PHOSPHORIBOSYLTRANSFERASE"/>
    <property type="match status" value="1"/>
</dbReference>
<sequence length="157" mass="17261">MEKRFVDYAQYHALVDKVLANVQQANFHPDVVVGVARGGLMLADGLSRGLPSPMAVVMASSYREGSGTQQGQLRISSSVASLSPLQGRVLVADDLVDSGRTLAALLQHLRVAHPGITEVRSAVIWHKHSATFQPDFFAETLDHDLWIVQPFEVRDFR</sequence>
<accession>A0ABQ5YXV0</accession>
<feature type="domain" description="Phosphoribosyltransferase" evidence="3">
    <location>
        <begin position="9"/>
        <end position="149"/>
    </location>
</feature>
<dbReference type="CDD" id="cd06223">
    <property type="entry name" value="PRTases_typeI"/>
    <property type="match status" value="1"/>
</dbReference>
<evidence type="ECO:0000256" key="2">
    <source>
        <dbReference type="ARBA" id="ARBA00022679"/>
    </source>
</evidence>
<dbReference type="SUPFAM" id="SSF53271">
    <property type="entry name" value="PRTase-like"/>
    <property type="match status" value="1"/>
</dbReference>
<name>A0ABQ5YXV0_9BURK</name>
<proteinExistence type="predicted"/>
<dbReference type="RefSeq" id="WP_284282601.1">
    <property type="nucleotide sequence ID" value="NZ_BSOJ01000038.1"/>
</dbReference>
<dbReference type="Pfam" id="PF00156">
    <property type="entry name" value="Pribosyltran"/>
    <property type="match status" value="1"/>
</dbReference>
<dbReference type="InterPro" id="IPR029057">
    <property type="entry name" value="PRTase-like"/>
</dbReference>
<dbReference type="GO" id="GO:0016757">
    <property type="term" value="F:glycosyltransferase activity"/>
    <property type="evidence" value="ECO:0007669"/>
    <property type="project" value="UniProtKB-KW"/>
</dbReference>
<dbReference type="PANTHER" id="PTHR43363:SF1">
    <property type="entry name" value="HYPOXANTHINE-GUANINE PHOSPHORIBOSYLTRANSFERASE"/>
    <property type="match status" value="1"/>
</dbReference>
<keyword evidence="2" id="KW-0808">Transferase</keyword>
<dbReference type="Gene3D" id="3.40.50.2020">
    <property type="match status" value="1"/>
</dbReference>
<organism evidence="4 5">
    <name type="scientific">Limnobacter litoralis</name>
    <dbReference type="NCBI Taxonomy" id="481366"/>
    <lineage>
        <taxon>Bacteria</taxon>
        <taxon>Pseudomonadati</taxon>
        <taxon>Pseudomonadota</taxon>
        <taxon>Betaproteobacteria</taxon>
        <taxon>Burkholderiales</taxon>
        <taxon>Burkholderiaceae</taxon>
        <taxon>Limnobacter</taxon>
    </lineage>
</organism>